<dbReference type="PROSITE" id="PS50088">
    <property type="entry name" value="ANK_REPEAT"/>
    <property type="match status" value="1"/>
</dbReference>
<evidence type="ECO:0000256" key="1">
    <source>
        <dbReference type="ARBA" id="ARBA00022737"/>
    </source>
</evidence>
<proteinExistence type="predicted"/>
<protein>
    <recommendedName>
        <fullName evidence="6">Protein kinase domain-containing protein</fullName>
    </recommendedName>
</protein>
<feature type="coiled-coil region" evidence="4">
    <location>
        <begin position="2204"/>
        <end position="2262"/>
    </location>
</feature>
<dbReference type="SMART" id="SM00248">
    <property type="entry name" value="ANK"/>
    <property type="match status" value="8"/>
</dbReference>
<evidence type="ECO:0000313" key="7">
    <source>
        <dbReference type="EMBL" id="GFH51712.1"/>
    </source>
</evidence>
<evidence type="ECO:0000256" key="3">
    <source>
        <dbReference type="PROSITE-ProRule" id="PRU00023"/>
    </source>
</evidence>
<feature type="domain" description="Protein kinase" evidence="6">
    <location>
        <begin position="1333"/>
        <end position="1800"/>
    </location>
</feature>
<dbReference type="PROSITE" id="PS50297">
    <property type="entry name" value="ANK_REP_REGION"/>
    <property type="match status" value="1"/>
</dbReference>
<dbReference type="SMART" id="SM00220">
    <property type="entry name" value="S_TKc"/>
    <property type="match status" value="1"/>
</dbReference>
<evidence type="ECO:0000259" key="6">
    <source>
        <dbReference type="PROSITE" id="PS50011"/>
    </source>
</evidence>
<keyword evidence="4" id="KW-0175">Coiled coil</keyword>
<evidence type="ECO:0000256" key="4">
    <source>
        <dbReference type="SAM" id="Coils"/>
    </source>
</evidence>
<comment type="caution">
    <text evidence="7">The sequence shown here is derived from an EMBL/GenBank/DDBJ whole genome shotgun (WGS) entry which is preliminary data.</text>
</comment>
<keyword evidence="8" id="KW-1185">Reference proteome</keyword>
<name>A0AAD3CTB6_9STRA</name>
<dbReference type="PROSITE" id="PS50011">
    <property type="entry name" value="PROTEIN_KINASE_DOM"/>
    <property type="match status" value="1"/>
</dbReference>
<keyword evidence="2 3" id="KW-0040">ANK repeat</keyword>
<dbReference type="Gene3D" id="1.10.510.10">
    <property type="entry name" value="Transferase(Phosphotransferase) domain 1"/>
    <property type="match status" value="2"/>
</dbReference>
<accession>A0AAD3CTB6</accession>
<dbReference type="InterPro" id="IPR036770">
    <property type="entry name" value="Ankyrin_rpt-contain_sf"/>
</dbReference>
<evidence type="ECO:0000313" key="8">
    <source>
        <dbReference type="Proteomes" id="UP001054902"/>
    </source>
</evidence>
<dbReference type="GO" id="GO:0005886">
    <property type="term" value="C:plasma membrane"/>
    <property type="evidence" value="ECO:0007669"/>
    <property type="project" value="TreeGrafter"/>
</dbReference>
<dbReference type="GO" id="GO:0005524">
    <property type="term" value="F:ATP binding"/>
    <property type="evidence" value="ECO:0007669"/>
    <property type="project" value="InterPro"/>
</dbReference>
<dbReference type="Gene3D" id="1.25.40.20">
    <property type="entry name" value="Ankyrin repeat-containing domain"/>
    <property type="match status" value="2"/>
</dbReference>
<evidence type="ECO:0000256" key="5">
    <source>
        <dbReference type="SAM" id="MobiDB-lite"/>
    </source>
</evidence>
<sequence>MELQDEVKLPQAPISEFNSVIHKLIEEQNWKHLDAYLNSVEASSSDDIKEQLLRCEGKHSWTPLMCSLAKDAPPNIIQLLLGKCPDSISIPDIGGSFPLHFLLKFCRSGKDKEEQKVLNKILDHLLAFGPEFLKKKNKWGETPLHSVFESDELPRVETINILLGLPNELSEIRDDATSISEKTEEEMELSRKVVRRHSKKALATKDSDQCLPLHLAAKKGADAQILKLLVAASPNAVFCATAKGDLPIHLLQFYSEDAIKRAHDGKFKRRGSWLGETSIFRLQRSIDLITSSQVEALLEPWCDDYVGNMDDEEDEETQAHDQNIQDDSKSSHSGSTLDIHDQEVAALALPGSRNMYLPIHIAAEHGVSKKILHVLCNKYPEGVETPHQTLKAGYVASNSSLSGSDDRYKGRNIYPLEMFEKGRASVEASAAAREVYNEQGFERQSVESHVVKKYREVLRDYEERSDLLFAYYPDAVKSTFNQMATGNDVNVPFRKDPNRLDRLETQIRNDVLEPSIECIGKVSSLVWLWLYNGVNKEMDKKVTDGFGASVSRIVTGLPEDALLKLSFLTLEANVKNCNYFECEPCLIRGQSILDYAKERGFNMNFDDLLESHEKSNKNLLFNICECLDAIDALSFSATCKTVMRSGVRILPETKLKETGRNWNLPARDELSGPGHSEFWQHLDSKFVLPASTHTVLVAYYLETSDTTAGMVDLLSSPPGGLLVASESSNSSDTVTIETNSQKRLLNSFISTATGFEVQLKFRIIPGRSYSLRVFGPKMGGRVSVSNVRIRQVINCYDCLKRSPMETLLTSKPEYTFSPLSDQIKILCEERYGFDDFSKNNLVHFALMNDISQEVIEALISSNPSLLLESDHQGRTPLHLVFAIPQKDPPSLGLVKLLLRTPGENATRLKDKSGKVPLHLAAEIGANNAILQLLVDSDPDGCYRRTNDGDIPIHLLVRSGKATTSSVEILLRPIMFSETICKLKGSIGVQLPLHIACQYNCTYEVINQLLSEYDAAANIPMTNGSSDQRLFALDLFESNRPISTRKNRRRSSTMSMMSVNSQKSLGAISLENIAKQNAKEDFEECDFNLRSDLIFVHNPLVSNSYRKDRKRIRRLRTYIIHEGLRHLENKGMRETNESIFSKLSKMAWYFLCTYEAENDFSDNYANDVNAILKELPIPIVKVLASMTNHAFDPPQMIVDCATPRCKYLLRSRCLFVRRYDFGEESSVLHHTEDSIVIGAHDHGATDIFDHIKKALEEEEEMSHIDDLPSDDEGSIAHKESSDVIMTLFLQFAAKLGFDEFFVKQELLLLNNKEGNELLDVDKIQLDSALFSSFCEHHNIDANGVRNVVIKFMKHRPQFLREKVTRARISLAPGETFAVPVFEDYDMDRVSNNDDFNSDIDDDYYDEDEDCDDMTEHSPSWDTVENKDEIFSSDLKELNTRDLDLTLYRYALVLPKGHDDLNDILAHKNLKDEEIKQYAFEIAIAIQQLHKRRVVHGNLTLSNVIKDSLGLSLTDFDSATSIGRRSFASILNDKICGVSQNFSTGILPPEAFVCLDLINKTSDIHNIERYWNNIRQNAQDLATFSEAEKKILDTVLADLIFTEKGKERKTSALGEIRINIVDRLQEDGVSWKDILSASLLGRSFEDLPISLSTSETPECFLKKWNQLKDDEKLWESVRPKVSKNGKHAFIIRFFDDTRNDNNEKEDLPYKLVKSSEKIDIWSYGVLLFTLLTRCPPFRQSIDGNIEDVEEYEKLFNWSTEDTKKMMNSFKIDEVAQDLLLKILTRTEDRISSISAVLKHPFFSKQSIEYSGLNSNIEVDLPPCETEQEDEASSETHSTPSDEMDPLDKLSSSFGSVNSARFDKISMEKLCKIIYARLDDIKVPTSFIVLPYKLTWNENEKRLKAPSDLNSLALAEKVGRLLLNINTLTAKLSFWLRVKKILSESSGKEFKAKVMKWINRARTEGSINIAKEIVAEIKYGQEYEPICVEMLDEEMSISHARSYIQDPFKAAASLIRDTFDELIQCYHNQFVYLIDEHKGCPSTTHTLGSDDDTYPVKLVPNENEYKKILFPFINISIMVATANDGLTGVARLLGMESSGIPDSWKDCRLGLVHQQQLTGRSSIVNFATLQGILRKEYNMMQNDTPLLRTMPTIEETTDYSACEVELMTLESFFQRHDSLGIFAGLHRVHDHEDESLIFWTNEEDKVNSDSQKELSEALKRLEELQIEISHRRDLEDEFVKLNQRLNELKLKREQKVKRRKERERKLR</sequence>
<dbReference type="GO" id="GO:0004672">
    <property type="term" value="F:protein kinase activity"/>
    <property type="evidence" value="ECO:0007669"/>
    <property type="project" value="InterPro"/>
</dbReference>
<gene>
    <name evidence="7" type="ORF">CTEN210_08188</name>
</gene>
<dbReference type="InterPro" id="IPR000719">
    <property type="entry name" value="Prot_kinase_dom"/>
</dbReference>
<dbReference type="Proteomes" id="UP001054902">
    <property type="component" value="Unassembled WGS sequence"/>
</dbReference>
<dbReference type="SUPFAM" id="SSF56112">
    <property type="entry name" value="Protein kinase-like (PK-like)"/>
    <property type="match status" value="1"/>
</dbReference>
<evidence type="ECO:0000256" key="2">
    <source>
        <dbReference type="ARBA" id="ARBA00023043"/>
    </source>
</evidence>
<keyword evidence="1" id="KW-0677">Repeat</keyword>
<dbReference type="PANTHER" id="PTHR24186">
    <property type="entry name" value="PROTEIN PHOSPHATASE 1 REGULATORY SUBUNIT"/>
    <property type="match status" value="1"/>
</dbReference>
<dbReference type="Pfam" id="PF00069">
    <property type="entry name" value="Pkinase"/>
    <property type="match status" value="1"/>
</dbReference>
<dbReference type="SUPFAM" id="SSF48403">
    <property type="entry name" value="Ankyrin repeat"/>
    <property type="match status" value="2"/>
</dbReference>
<organism evidence="7 8">
    <name type="scientific">Chaetoceros tenuissimus</name>
    <dbReference type="NCBI Taxonomy" id="426638"/>
    <lineage>
        <taxon>Eukaryota</taxon>
        <taxon>Sar</taxon>
        <taxon>Stramenopiles</taxon>
        <taxon>Ochrophyta</taxon>
        <taxon>Bacillariophyta</taxon>
        <taxon>Coscinodiscophyceae</taxon>
        <taxon>Chaetocerotophycidae</taxon>
        <taxon>Chaetocerotales</taxon>
        <taxon>Chaetocerotaceae</taxon>
        <taxon>Chaetoceros</taxon>
    </lineage>
</organism>
<dbReference type="PANTHER" id="PTHR24186:SF38">
    <property type="entry name" value="ANKYRIN REPEAT FAMILY PROTEIN"/>
    <property type="match status" value="1"/>
</dbReference>
<dbReference type="InterPro" id="IPR002110">
    <property type="entry name" value="Ankyrin_rpt"/>
</dbReference>
<feature type="repeat" description="ANK" evidence="3">
    <location>
        <begin position="912"/>
        <end position="939"/>
    </location>
</feature>
<dbReference type="EMBL" id="BLLK01000045">
    <property type="protein sequence ID" value="GFH51712.1"/>
    <property type="molecule type" value="Genomic_DNA"/>
</dbReference>
<feature type="region of interest" description="Disordered" evidence="5">
    <location>
        <begin position="1816"/>
        <end position="1844"/>
    </location>
</feature>
<reference evidence="7 8" key="1">
    <citation type="journal article" date="2021" name="Sci. Rep.">
        <title>The genome of the diatom Chaetoceros tenuissimus carries an ancient integrated fragment of an extant virus.</title>
        <authorList>
            <person name="Hongo Y."/>
            <person name="Kimura K."/>
            <person name="Takaki Y."/>
            <person name="Yoshida Y."/>
            <person name="Baba S."/>
            <person name="Kobayashi G."/>
            <person name="Nagasaki K."/>
            <person name="Hano T."/>
            <person name="Tomaru Y."/>
        </authorList>
    </citation>
    <scope>NUCLEOTIDE SEQUENCE [LARGE SCALE GENOMIC DNA]</scope>
    <source>
        <strain evidence="7 8">NIES-3715</strain>
    </source>
</reference>
<feature type="region of interest" description="Disordered" evidence="5">
    <location>
        <begin position="308"/>
        <end position="336"/>
    </location>
</feature>
<dbReference type="InterPro" id="IPR011009">
    <property type="entry name" value="Kinase-like_dom_sf"/>
</dbReference>